<proteinExistence type="predicted"/>
<keyword evidence="1" id="KW-0472">Membrane</keyword>
<reference evidence="2 3" key="1">
    <citation type="submission" date="2016-10" db="EMBL/GenBank/DDBJ databases">
        <authorList>
            <person name="de Groot N.N."/>
        </authorList>
    </citation>
    <scope>NUCLEOTIDE SEQUENCE [LARGE SCALE GENOMIC DNA]</scope>
    <source>
        <strain evidence="2 3">DSM 20581</strain>
    </source>
</reference>
<dbReference type="AlphaFoldDB" id="A0A1I5W2U7"/>
<evidence type="ECO:0000313" key="3">
    <source>
        <dbReference type="Proteomes" id="UP000199136"/>
    </source>
</evidence>
<sequence length="123" mass="14518">MQGRYGIDNYSKFLVATSLILVLLANITSFSVFTFLGLGTLIYAYIRVLSNKPAKRWRENQLYLQHKRKVLTRIKKLPNDVKQKKQYRFYRCPSCKQKVRVPRGKNKIRITCPSCRTQFVKKT</sequence>
<feature type="transmembrane region" description="Helical" evidence="1">
    <location>
        <begin position="20"/>
        <end position="46"/>
    </location>
</feature>
<keyword evidence="1" id="KW-0812">Transmembrane</keyword>
<evidence type="ECO:0000313" key="2">
    <source>
        <dbReference type="EMBL" id="SFQ13586.1"/>
    </source>
</evidence>
<keyword evidence="3" id="KW-1185">Reference proteome</keyword>
<organism evidence="2 3">
    <name type="scientific">Desemzia incerta</name>
    <dbReference type="NCBI Taxonomy" id="82801"/>
    <lineage>
        <taxon>Bacteria</taxon>
        <taxon>Bacillati</taxon>
        <taxon>Bacillota</taxon>
        <taxon>Bacilli</taxon>
        <taxon>Lactobacillales</taxon>
        <taxon>Carnobacteriaceae</taxon>
        <taxon>Desemzia</taxon>
    </lineage>
</organism>
<evidence type="ECO:0008006" key="4">
    <source>
        <dbReference type="Google" id="ProtNLM"/>
    </source>
</evidence>
<gene>
    <name evidence="2" type="ORF">SAMN04488506_0713</name>
</gene>
<evidence type="ECO:0000256" key="1">
    <source>
        <dbReference type="SAM" id="Phobius"/>
    </source>
</evidence>
<dbReference type="Proteomes" id="UP000199136">
    <property type="component" value="Unassembled WGS sequence"/>
</dbReference>
<protein>
    <recommendedName>
        <fullName evidence="4">Zn-finger containing protein</fullName>
    </recommendedName>
</protein>
<dbReference type="STRING" id="82801.SAMN04488506_0713"/>
<name>A0A1I5W2U7_9LACT</name>
<keyword evidence="1" id="KW-1133">Transmembrane helix</keyword>
<accession>A0A1I5W2U7</accession>
<dbReference type="EMBL" id="FOXW01000002">
    <property type="protein sequence ID" value="SFQ13586.1"/>
    <property type="molecule type" value="Genomic_DNA"/>
</dbReference>